<proteinExistence type="inferred from homology"/>
<evidence type="ECO:0000256" key="3">
    <source>
        <dbReference type="ARBA" id="ARBA00022548"/>
    </source>
</evidence>
<dbReference type="GO" id="GO:0016705">
    <property type="term" value="F:oxidoreductase activity, acting on paired donors, with incorporation or reduction of molecular oxygen"/>
    <property type="evidence" value="ECO:0007669"/>
    <property type="project" value="InterPro"/>
</dbReference>
<evidence type="ECO:0000313" key="20">
    <source>
        <dbReference type="EMBL" id="GAT15179.1"/>
    </source>
</evidence>
<organism evidence="20 21">
    <name type="scientific">Mycolicibacterium thermoresistibile</name>
    <name type="common">Mycobacterium thermoresistibile</name>
    <dbReference type="NCBI Taxonomy" id="1797"/>
    <lineage>
        <taxon>Bacteria</taxon>
        <taxon>Bacillati</taxon>
        <taxon>Actinomycetota</taxon>
        <taxon>Actinomycetes</taxon>
        <taxon>Mycobacteriales</taxon>
        <taxon>Mycobacteriaceae</taxon>
        <taxon>Mycolicibacterium</taxon>
    </lineage>
</organism>
<keyword evidence="9 18" id="KW-0503">Monooxygenase</keyword>
<evidence type="ECO:0000256" key="6">
    <source>
        <dbReference type="ARBA" id="ARBA00022963"/>
    </source>
</evidence>
<comment type="pathway">
    <text evidence="13">Steroid metabolism; cholesterol degradation.</text>
</comment>
<dbReference type="FunFam" id="1.10.630.10:FF:000018">
    <property type="entry name" value="Cytochrome P450 monooxygenase"/>
    <property type="match status" value="1"/>
</dbReference>
<evidence type="ECO:0000256" key="5">
    <source>
        <dbReference type="ARBA" id="ARBA00022723"/>
    </source>
</evidence>
<dbReference type="InterPro" id="IPR036396">
    <property type="entry name" value="Cyt_P450_sf"/>
</dbReference>
<dbReference type="GO" id="GO:0004497">
    <property type="term" value="F:monooxygenase activity"/>
    <property type="evidence" value="ECO:0007669"/>
    <property type="project" value="UniProtKB-KW"/>
</dbReference>
<dbReference type="InterPro" id="IPR002397">
    <property type="entry name" value="Cyt_P450_B"/>
</dbReference>
<keyword evidence="3" id="KW-0153">Cholesterol metabolism</keyword>
<keyword evidence="5 18" id="KW-0479">Metal-binding</keyword>
<evidence type="ECO:0000256" key="7">
    <source>
        <dbReference type="ARBA" id="ARBA00023002"/>
    </source>
</evidence>
<dbReference type="STRING" id="1797.RMCT_2149"/>
<comment type="cofactor">
    <cofactor evidence="1">
        <name>heme</name>
        <dbReference type="ChEBI" id="CHEBI:30413"/>
    </cofactor>
</comment>
<dbReference type="GO" id="GO:0005506">
    <property type="term" value="F:iron ion binding"/>
    <property type="evidence" value="ECO:0007669"/>
    <property type="project" value="InterPro"/>
</dbReference>
<comment type="caution">
    <text evidence="20">The sequence shown here is derived from an EMBL/GenBank/DDBJ whole genome shotgun (WGS) entry which is preliminary data.</text>
</comment>
<dbReference type="OrthoDB" id="3861479at2"/>
<accession>A0A100XET1</accession>
<protein>
    <recommendedName>
        <fullName evidence="14">Steroid C26-monooxygenase</fullName>
    </recommendedName>
    <alternativeName>
        <fullName evidence="15">Cholest-4-en-3-one C26-monooxygenase</fullName>
    </alternativeName>
    <alternativeName>
        <fullName evidence="17">Cholesterol C26-monooxygenase</fullName>
    </alternativeName>
    <alternativeName>
        <fullName evidence="16">Steroid C27-monooxygenase</fullName>
    </alternativeName>
</protein>
<name>A0A100XET1_MYCTH</name>
<evidence type="ECO:0000256" key="19">
    <source>
        <dbReference type="SAM" id="MobiDB-lite"/>
    </source>
</evidence>
<reference evidence="21" key="2">
    <citation type="submission" date="2016-02" db="EMBL/GenBank/DDBJ databases">
        <title>Draft genome sequence of five rapidly growing Mycobacterium species.</title>
        <authorList>
            <person name="Katahira K."/>
            <person name="Gotou Y."/>
            <person name="Iida K."/>
            <person name="Ogura Y."/>
            <person name="Hayashi T."/>
        </authorList>
    </citation>
    <scope>NUCLEOTIDE SEQUENCE [LARGE SCALE GENOMIC DNA]</scope>
    <source>
        <strain evidence="21">JCM6362</strain>
    </source>
</reference>
<gene>
    <name evidence="20" type="ORF">RMCT_2149</name>
</gene>
<evidence type="ECO:0000256" key="2">
    <source>
        <dbReference type="ARBA" id="ARBA00010617"/>
    </source>
</evidence>
<dbReference type="SUPFAM" id="SSF48264">
    <property type="entry name" value="Cytochrome P450"/>
    <property type="match status" value="1"/>
</dbReference>
<dbReference type="InterPro" id="IPR017972">
    <property type="entry name" value="Cyt_P450_CS"/>
</dbReference>
<evidence type="ECO:0000256" key="12">
    <source>
        <dbReference type="ARBA" id="ARBA00023221"/>
    </source>
</evidence>
<dbReference type="InterPro" id="IPR001128">
    <property type="entry name" value="Cyt_P450"/>
</dbReference>
<dbReference type="GO" id="GO:0008203">
    <property type="term" value="P:cholesterol metabolic process"/>
    <property type="evidence" value="ECO:0007669"/>
    <property type="project" value="UniProtKB-KW"/>
</dbReference>
<evidence type="ECO:0000256" key="11">
    <source>
        <dbReference type="ARBA" id="ARBA00023166"/>
    </source>
</evidence>
<dbReference type="PANTHER" id="PTHR46696">
    <property type="entry name" value="P450, PUTATIVE (EUROFUNG)-RELATED"/>
    <property type="match status" value="1"/>
</dbReference>
<evidence type="ECO:0000256" key="16">
    <source>
        <dbReference type="ARBA" id="ARBA00082981"/>
    </source>
</evidence>
<sequence>MPEPVSSPEQSSPEQSSPEYSSPEGSGPVITAGVKEAQARFDAGMGADGDASPYPMLAELRSKAPVHPGWPEMSIFENPPDGPQTFAAYSFDAVKAVFTDNRTFSTRCYEAIVRPLQGPTILEMQEPEHQTYRRLHEFAFARSSMRRWEAELVRPLVERTVDRIRDAGRADLVEEVFMPIPVRVIAALLGLPEADVPEFHRLAIDLLGFHADMDTALKASAELRDYFVGILAERRRSPRDDMVSKLAHAEVDGVRMSDEQIYGFMRNLLPAGAETTSRSTASLAYGLLTHPDQLTAVKADRDLLPQAIEEGIRWETPLLNFMREVTEDIEFFGVQIPAGSTIAVNLGSANHDETRWERPEEFDIFRERKPHIGFGHGAHVCLGMHLARLESTVIFNTLLDRLPGLRLDPDAAAPYVAGMYFRSPPYLHVVWD</sequence>
<dbReference type="CDD" id="cd20629">
    <property type="entry name" value="P450_pinF1-like"/>
    <property type="match status" value="1"/>
</dbReference>
<evidence type="ECO:0000256" key="10">
    <source>
        <dbReference type="ARBA" id="ARBA00023098"/>
    </source>
</evidence>
<evidence type="ECO:0000256" key="15">
    <source>
        <dbReference type="ARBA" id="ARBA00079588"/>
    </source>
</evidence>
<comment type="similarity">
    <text evidence="2 18">Belongs to the cytochrome P450 family.</text>
</comment>
<feature type="region of interest" description="Disordered" evidence="19">
    <location>
        <begin position="1"/>
        <end position="35"/>
    </location>
</feature>
<evidence type="ECO:0000256" key="4">
    <source>
        <dbReference type="ARBA" id="ARBA00022617"/>
    </source>
</evidence>
<dbReference type="Proteomes" id="UP000069654">
    <property type="component" value="Unassembled WGS sequence"/>
</dbReference>
<evidence type="ECO:0000256" key="13">
    <source>
        <dbReference type="ARBA" id="ARBA00049645"/>
    </source>
</evidence>
<dbReference type="Gene3D" id="1.10.630.10">
    <property type="entry name" value="Cytochrome P450"/>
    <property type="match status" value="1"/>
</dbReference>
<keyword evidence="6" id="KW-0442">Lipid degradation</keyword>
<dbReference type="GO" id="GO:0016042">
    <property type="term" value="P:lipid catabolic process"/>
    <property type="evidence" value="ECO:0007669"/>
    <property type="project" value="UniProtKB-KW"/>
</dbReference>
<keyword evidence="10" id="KW-0443">Lipid metabolism</keyword>
<dbReference type="AlphaFoldDB" id="A0A100XET1"/>
<dbReference type="PRINTS" id="PR00359">
    <property type="entry name" value="BP450"/>
</dbReference>
<reference evidence="20 21" key="1">
    <citation type="journal article" date="2016" name="Genome Announc.">
        <title>Draft Genome Sequences of Five Rapidly Growing Mycobacterium Species, M. thermoresistibile, M. fortuitum subsp. acetamidolyticum, M. canariasense, M. brisbanense, and M. novocastrense.</title>
        <authorList>
            <person name="Katahira K."/>
            <person name="Ogura Y."/>
            <person name="Gotoh Y."/>
            <person name="Hayashi T."/>
        </authorList>
    </citation>
    <scope>NUCLEOTIDE SEQUENCE [LARGE SCALE GENOMIC DNA]</scope>
    <source>
        <strain evidence="20 21">JCM6362</strain>
    </source>
</reference>
<evidence type="ECO:0000313" key="21">
    <source>
        <dbReference type="Proteomes" id="UP000069654"/>
    </source>
</evidence>
<evidence type="ECO:0000256" key="14">
    <source>
        <dbReference type="ARBA" id="ARBA00070775"/>
    </source>
</evidence>
<dbReference type="EMBL" id="BCTB01000013">
    <property type="protein sequence ID" value="GAT15179.1"/>
    <property type="molecule type" value="Genomic_DNA"/>
</dbReference>
<evidence type="ECO:0000256" key="18">
    <source>
        <dbReference type="RuleBase" id="RU000461"/>
    </source>
</evidence>
<evidence type="ECO:0000256" key="1">
    <source>
        <dbReference type="ARBA" id="ARBA00001971"/>
    </source>
</evidence>
<keyword evidence="8 18" id="KW-0408">Iron</keyword>
<evidence type="ECO:0000256" key="9">
    <source>
        <dbReference type="ARBA" id="ARBA00023033"/>
    </source>
</evidence>
<keyword evidence="11" id="KW-1207">Sterol metabolism</keyword>
<keyword evidence="7 18" id="KW-0560">Oxidoreductase</keyword>
<keyword evidence="12" id="KW-0753">Steroid metabolism</keyword>
<dbReference type="PROSITE" id="PS00086">
    <property type="entry name" value="CYTOCHROME_P450"/>
    <property type="match status" value="1"/>
</dbReference>
<evidence type="ECO:0000256" key="8">
    <source>
        <dbReference type="ARBA" id="ARBA00023004"/>
    </source>
</evidence>
<feature type="compositionally biased region" description="Low complexity" evidence="19">
    <location>
        <begin position="1"/>
        <end position="29"/>
    </location>
</feature>
<dbReference type="Pfam" id="PF00067">
    <property type="entry name" value="p450"/>
    <property type="match status" value="1"/>
</dbReference>
<dbReference type="PANTHER" id="PTHR46696:SF3">
    <property type="entry name" value="PULCHERRIMINIC ACID SYNTHASE"/>
    <property type="match status" value="1"/>
</dbReference>
<evidence type="ECO:0000256" key="17">
    <source>
        <dbReference type="ARBA" id="ARBA00083909"/>
    </source>
</evidence>
<keyword evidence="4 18" id="KW-0349">Heme</keyword>
<dbReference type="GO" id="GO:0020037">
    <property type="term" value="F:heme binding"/>
    <property type="evidence" value="ECO:0007669"/>
    <property type="project" value="InterPro"/>
</dbReference>